<dbReference type="EMBL" id="JARAOO010000012">
    <property type="protein sequence ID" value="KAJ7949540.1"/>
    <property type="molecule type" value="Genomic_DNA"/>
</dbReference>
<sequence length="82" mass="9292">MRVQDFQVVSTEESHLVFYQLSDSHQSEELSNSGMHPNWERVALAIYCSSSPFSLAYMDWTDEIVVGCTKVGKLTSSAQLCW</sequence>
<gene>
    <name evidence="1" type="ORF">O6P43_029866</name>
</gene>
<organism evidence="1 2">
    <name type="scientific">Quillaja saponaria</name>
    <name type="common">Soap bark tree</name>
    <dbReference type="NCBI Taxonomy" id="32244"/>
    <lineage>
        <taxon>Eukaryota</taxon>
        <taxon>Viridiplantae</taxon>
        <taxon>Streptophyta</taxon>
        <taxon>Embryophyta</taxon>
        <taxon>Tracheophyta</taxon>
        <taxon>Spermatophyta</taxon>
        <taxon>Magnoliopsida</taxon>
        <taxon>eudicotyledons</taxon>
        <taxon>Gunneridae</taxon>
        <taxon>Pentapetalae</taxon>
        <taxon>rosids</taxon>
        <taxon>fabids</taxon>
        <taxon>Fabales</taxon>
        <taxon>Quillajaceae</taxon>
        <taxon>Quillaja</taxon>
    </lineage>
</organism>
<reference evidence="1" key="1">
    <citation type="journal article" date="2023" name="Science">
        <title>Elucidation of the pathway for biosynthesis of saponin adjuvants from the soapbark tree.</title>
        <authorList>
            <person name="Reed J."/>
            <person name="Orme A."/>
            <person name="El-Demerdash A."/>
            <person name="Owen C."/>
            <person name="Martin L.B.B."/>
            <person name="Misra R.C."/>
            <person name="Kikuchi S."/>
            <person name="Rejzek M."/>
            <person name="Martin A.C."/>
            <person name="Harkess A."/>
            <person name="Leebens-Mack J."/>
            <person name="Louveau T."/>
            <person name="Stephenson M.J."/>
            <person name="Osbourn A."/>
        </authorList>
    </citation>
    <scope>NUCLEOTIDE SEQUENCE</scope>
    <source>
        <strain evidence="1">S10</strain>
    </source>
</reference>
<accession>A0AAD7L2X3</accession>
<comment type="caution">
    <text evidence="1">The sequence shown here is derived from an EMBL/GenBank/DDBJ whole genome shotgun (WGS) entry which is preliminary data.</text>
</comment>
<name>A0AAD7L2X3_QUISA</name>
<dbReference type="Proteomes" id="UP001163823">
    <property type="component" value="Chromosome 12"/>
</dbReference>
<dbReference type="AlphaFoldDB" id="A0AAD7L2X3"/>
<evidence type="ECO:0000313" key="1">
    <source>
        <dbReference type="EMBL" id="KAJ7949540.1"/>
    </source>
</evidence>
<protein>
    <submittedName>
        <fullName evidence="1">Uncharacterized protein</fullName>
    </submittedName>
</protein>
<evidence type="ECO:0000313" key="2">
    <source>
        <dbReference type="Proteomes" id="UP001163823"/>
    </source>
</evidence>
<keyword evidence="2" id="KW-1185">Reference proteome</keyword>
<proteinExistence type="predicted"/>
<dbReference type="KEGG" id="qsa:O6P43_029866"/>